<feature type="chain" id="PRO_5022993083" description="Secreted protein" evidence="2">
    <location>
        <begin position="30"/>
        <end position="139"/>
    </location>
</feature>
<name>A0A5C7G3G7_9BURK</name>
<evidence type="ECO:0000313" key="3">
    <source>
        <dbReference type="EMBL" id="TXF97407.1"/>
    </source>
</evidence>
<sequence length="139" mass="14289">MRTTLSSFAPAFALTLAVALMTLCGIAGAAPRAPAAQGLTVVRDAETGELRAPTATELRALRASPVTTTREAPAQPQAVTSTRGESSAVLGERGLVYAVVKRGADGKLDHHCVDGAHTAARILDQSAPAAQGASRHDHR</sequence>
<evidence type="ECO:0000256" key="2">
    <source>
        <dbReference type="SAM" id="SignalP"/>
    </source>
</evidence>
<dbReference type="NCBIfam" id="NF047450">
    <property type="entry name" value="post-PEP-CTERM_1"/>
    <property type="match status" value="1"/>
</dbReference>
<protein>
    <recommendedName>
        <fullName evidence="5">Secreted protein</fullName>
    </recommendedName>
</protein>
<dbReference type="AlphaFoldDB" id="A0A5C7G3G7"/>
<evidence type="ECO:0008006" key="5">
    <source>
        <dbReference type="Google" id="ProtNLM"/>
    </source>
</evidence>
<evidence type="ECO:0000256" key="1">
    <source>
        <dbReference type="SAM" id="MobiDB-lite"/>
    </source>
</evidence>
<proteinExistence type="predicted"/>
<keyword evidence="2" id="KW-0732">Signal</keyword>
<dbReference type="RefSeq" id="WP_147936516.1">
    <property type="nucleotide sequence ID" value="NZ_VPFD01000026.1"/>
</dbReference>
<accession>A0A5C7G3G7</accession>
<dbReference type="Proteomes" id="UP000321413">
    <property type="component" value="Unassembled WGS sequence"/>
</dbReference>
<comment type="caution">
    <text evidence="3">The sequence shown here is derived from an EMBL/GenBank/DDBJ whole genome shotgun (WGS) entry which is preliminary data.</text>
</comment>
<feature type="region of interest" description="Disordered" evidence="1">
    <location>
        <begin position="62"/>
        <end position="86"/>
    </location>
</feature>
<reference evidence="3 4" key="1">
    <citation type="submission" date="2019-08" db="EMBL/GenBank/DDBJ databases">
        <title>Massilia golmudensis sp. nov., isolated from sand in the Qinghai-Tibetan Plateau.</title>
        <authorList>
            <person name="Zhang B."/>
        </authorList>
    </citation>
    <scope>NUCLEOTIDE SEQUENCE [LARGE SCALE GENOMIC DNA]</scope>
    <source>
        <strain evidence="3 4">GEM5</strain>
    </source>
</reference>
<keyword evidence="4" id="KW-1185">Reference proteome</keyword>
<feature type="signal peptide" evidence="2">
    <location>
        <begin position="1"/>
        <end position="29"/>
    </location>
</feature>
<organism evidence="3 4">
    <name type="scientific">Massilia arenae</name>
    <dbReference type="NCBI Taxonomy" id="2603288"/>
    <lineage>
        <taxon>Bacteria</taxon>
        <taxon>Pseudomonadati</taxon>
        <taxon>Pseudomonadota</taxon>
        <taxon>Betaproteobacteria</taxon>
        <taxon>Burkholderiales</taxon>
        <taxon>Oxalobacteraceae</taxon>
        <taxon>Telluria group</taxon>
        <taxon>Massilia</taxon>
    </lineage>
</organism>
<evidence type="ECO:0000313" key="4">
    <source>
        <dbReference type="Proteomes" id="UP000321413"/>
    </source>
</evidence>
<dbReference type="EMBL" id="VPFD01000026">
    <property type="protein sequence ID" value="TXF97407.1"/>
    <property type="molecule type" value="Genomic_DNA"/>
</dbReference>
<gene>
    <name evidence="3" type="ORF">FVD38_20565</name>
</gene>